<feature type="domain" description="Peripheral subunit-binding (PSBD)" evidence="3">
    <location>
        <begin position="1"/>
        <end position="33"/>
    </location>
</feature>
<dbReference type="SUPFAM" id="SSF52777">
    <property type="entry name" value="CoA-dependent acyltransferases"/>
    <property type="match status" value="1"/>
</dbReference>
<reference evidence="4" key="1">
    <citation type="submission" date="2016-06" db="UniProtKB">
        <authorList>
            <consortium name="WormBaseParasite"/>
        </authorList>
    </citation>
    <scope>IDENTIFICATION</scope>
</reference>
<dbReference type="InterPro" id="IPR023213">
    <property type="entry name" value="CAT-like_dom_sf"/>
</dbReference>
<dbReference type="InterPro" id="IPR045257">
    <property type="entry name" value="E2/Pdx1"/>
</dbReference>
<evidence type="ECO:0000259" key="3">
    <source>
        <dbReference type="Pfam" id="PF02817"/>
    </source>
</evidence>
<dbReference type="InterPro" id="IPR004167">
    <property type="entry name" value="PSBD"/>
</dbReference>
<dbReference type="Pfam" id="PF02817">
    <property type="entry name" value="E3_binding"/>
    <property type="match status" value="1"/>
</dbReference>
<evidence type="ECO:0000259" key="2">
    <source>
        <dbReference type="Pfam" id="PF00198"/>
    </source>
</evidence>
<dbReference type="Gene3D" id="3.30.559.10">
    <property type="entry name" value="Chloramphenicol acetyltransferase-like domain"/>
    <property type="match status" value="1"/>
</dbReference>
<dbReference type="Pfam" id="PF00198">
    <property type="entry name" value="2-oxoacid_dh"/>
    <property type="match status" value="1"/>
</dbReference>
<dbReference type="InterPro" id="IPR036625">
    <property type="entry name" value="E3-bd_dom_sf"/>
</dbReference>
<dbReference type="PANTHER" id="PTHR23151">
    <property type="entry name" value="DIHYDROLIPOAMIDE ACETYL/SUCCINYL-TRANSFERASE-RELATED"/>
    <property type="match status" value="1"/>
</dbReference>
<dbReference type="PANTHER" id="PTHR23151:SF90">
    <property type="entry name" value="DIHYDROLIPOYLLYSINE-RESIDUE ACETYLTRANSFERASE COMPONENT OF PYRUVATE DEHYDROGENASE COMPLEX, MITOCHONDRIAL-RELATED"/>
    <property type="match status" value="1"/>
</dbReference>
<name>A0A183BCD7_9TREM</name>
<proteinExistence type="inferred from homology"/>
<organism evidence="4">
    <name type="scientific">Echinostoma caproni</name>
    <dbReference type="NCBI Taxonomy" id="27848"/>
    <lineage>
        <taxon>Eukaryota</taxon>
        <taxon>Metazoa</taxon>
        <taxon>Spiralia</taxon>
        <taxon>Lophotrochozoa</taxon>
        <taxon>Platyhelminthes</taxon>
        <taxon>Trematoda</taxon>
        <taxon>Digenea</taxon>
        <taxon>Plagiorchiida</taxon>
        <taxon>Echinostomata</taxon>
        <taxon>Echinostomatoidea</taxon>
        <taxon>Echinostomatidae</taxon>
        <taxon>Echinostoma</taxon>
    </lineage>
</organism>
<comment type="similarity">
    <text evidence="1">Belongs to the 2-oxoacid dehydrogenase family.</text>
</comment>
<protein>
    <submittedName>
        <fullName evidence="4">Peripheral subunit-binding (PSBD) domain-containing protein</fullName>
    </submittedName>
</protein>
<evidence type="ECO:0000313" key="4">
    <source>
        <dbReference type="WBParaSite" id="ECPE_0001691501-mRNA-1"/>
    </source>
</evidence>
<dbReference type="Gene3D" id="4.10.320.10">
    <property type="entry name" value="E3-binding domain"/>
    <property type="match status" value="1"/>
</dbReference>
<dbReference type="GO" id="GO:0045254">
    <property type="term" value="C:pyruvate dehydrogenase complex"/>
    <property type="evidence" value="ECO:0007669"/>
    <property type="project" value="InterPro"/>
</dbReference>
<feature type="domain" description="2-oxoacid dehydrogenase acyltransferase catalytic" evidence="2">
    <location>
        <begin position="53"/>
        <end position="144"/>
    </location>
</feature>
<dbReference type="InterPro" id="IPR001078">
    <property type="entry name" value="2-oxoacid_DH_actylTfrase"/>
</dbReference>
<dbReference type="GO" id="GO:0006086">
    <property type="term" value="P:pyruvate decarboxylation to acetyl-CoA"/>
    <property type="evidence" value="ECO:0007669"/>
    <property type="project" value="InterPro"/>
</dbReference>
<dbReference type="GO" id="GO:0004742">
    <property type="term" value="F:dihydrolipoyllysine-residue acetyltransferase activity"/>
    <property type="evidence" value="ECO:0007669"/>
    <property type="project" value="TreeGrafter"/>
</dbReference>
<accession>A0A183BCD7</accession>
<dbReference type="WBParaSite" id="ECPE_0001691501-mRNA-1">
    <property type="protein sequence ID" value="ECPE_0001691501-mRNA-1"/>
    <property type="gene ID" value="ECPE_0001691501"/>
</dbReference>
<evidence type="ECO:0000256" key="1">
    <source>
        <dbReference type="ARBA" id="ARBA00007317"/>
    </source>
</evidence>
<sequence length="147" mass="15500">LARRLATEQGLDLAAVAASKPGTGMGGMLCAADLAGVKPGAAIGAAFPSGAASRDLPISPARAALGRRLTESQRTVPHYYLTTDIEVDELFELRDQINTRLTKSAASKEEAENAKVTLNDIIMKAVAATCLKVPDCNSSWQGDFIRQ</sequence>
<dbReference type="AlphaFoldDB" id="A0A183BCD7"/>